<sequence>MVCVHAPFCVRSAGLVFLATGTTCGAYVSRSSGRVLAPLGAACGSSIEAWWQREAELPEPEQKPASWLTTLADGDKVHWWEGETVFLRLGPASRSVAHYATRILFLHQVLSNPMAYGAPPGGFSNVVIVALPELARKLRYRRSWHHGLLAAVVYPALAGSVGAAAPPPLRRKLLYVTRSGGQRTFDAPSEAAVGAALAGAAASAGWAYERVAMAAASFREQVEVAAGAGVMVGVHGAQLAASIFLPSGAVLVEIFPHHFSHRLYRGGCGSGLKYVSMSLATGDEWAELGRYGGDAAVCVARDAACRDHYRSDDRPLVWGAGDAAVLRERLALAFGHVVARTGTGR</sequence>
<proteinExistence type="predicted"/>
<protein>
    <submittedName>
        <fullName evidence="1">Uncharacterized protein</fullName>
    </submittedName>
</protein>
<gene>
    <name evidence="1" type="ORF">I4F81_008100</name>
</gene>
<keyword evidence="2" id="KW-1185">Reference proteome</keyword>
<name>A0ACC3C6G0_PYRYE</name>
<evidence type="ECO:0000313" key="2">
    <source>
        <dbReference type="Proteomes" id="UP000798662"/>
    </source>
</evidence>
<organism evidence="1 2">
    <name type="scientific">Pyropia yezoensis</name>
    <name type="common">Susabi-nori</name>
    <name type="synonym">Porphyra yezoensis</name>
    <dbReference type="NCBI Taxonomy" id="2788"/>
    <lineage>
        <taxon>Eukaryota</taxon>
        <taxon>Rhodophyta</taxon>
        <taxon>Bangiophyceae</taxon>
        <taxon>Bangiales</taxon>
        <taxon>Bangiaceae</taxon>
        <taxon>Pyropia</taxon>
    </lineage>
</organism>
<reference evidence="1" key="1">
    <citation type="submission" date="2019-11" db="EMBL/GenBank/DDBJ databases">
        <title>Nori genome reveals adaptations in red seaweeds to the harsh intertidal environment.</title>
        <authorList>
            <person name="Wang D."/>
            <person name="Mao Y."/>
        </authorList>
    </citation>
    <scope>NUCLEOTIDE SEQUENCE</scope>
    <source>
        <tissue evidence="1">Gametophyte</tissue>
    </source>
</reference>
<dbReference type="Proteomes" id="UP000798662">
    <property type="component" value="Chromosome 2"/>
</dbReference>
<comment type="caution">
    <text evidence="1">The sequence shown here is derived from an EMBL/GenBank/DDBJ whole genome shotgun (WGS) entry which is preliminary data.</text>
</comment>
<dbReference type="EMBL" id="CM020619">
    <property type="protein sequence ID" value="KAK1865571.1"/>
    <property type="molecule type" value="Genomic_DNA"/>
</dbReference>
<accession>A0ACC3C6G0</accession>
<evidence type="ECO:0000313" key="1">
    <source>
        <dbReference type="EMBL" id="KAK1865571.1"/>
    </source>
</evidence>